<dbReference type="AlphaFoldDB" id="A0A7W2EWK4"/>
<feature type="transmembrane region" description="Helical" evidence="5">
    <location>
        <begin position="269"/>
        <end position="293"/>
    </location>
</feature>
<dbReference type="Pfam" id="PF14378">
    <property type="entry name" value="PAP2_3"/>
    <property type="match status" value="1"/>
</dbReference>
<evidence type="ECO:0000256" key="5">
    <source>
        <dbReference type="SAM" id="Phobius"/>
    </source>
</evidence>
<evidence type="ECO:0000256" key="3">
    <source>
        <dbReference type="ARBA" id="ARBA00022989"/>
    </source>
</evidence>
<name>A0A7W2EWK4_9BURK</name>
<reference evidence="7 8" key="1">
    <citation type="submission" date="2020-07" db="EMBL/GenBank/DDBJ databases">
        <title>Novel species isolated from subtropical streams in China.</title>
        <authorList>
            <person name="Lu H."/>
        </authorList>
    </citation>
    <scope>NUCLEOTIDE SEQUENCE [LARGE SCALE GENOMIC DNA]</scope>
    <source>
        <strain evidence="7 8">LX20W</strain>
    </source>
</reference>
<evidence type="ECO:0000256" key="4">
    <source>
        <dbReference type="ARBA" id="ARBA00023136"/>
    </source>
</evidence>
<keyword evidence="3 5" id="KW-1133">Transmembrane helix</keyword>
<evidence type="ECO:0000256" key="2">
    <source>
        <dbReference type="ARBA" id="ARBA00022692"/>
    </source>
</evidence>
<dbReference type="InterPro" id="IPR052185">
    <property type="entry name" value="IPC_Synthase-Related"/>
</dbReference>
<accession>A0A7W2EWK4</accession>
<dbReference type="EMBL" id="JACEZT010000021">
    <property type="protein sequence ID" value="MBA5639937.1"/>
    <property type="molecule type" value="Genomic_DNA"/>
</dbReference>
<protein>
    <submittedName>
        <fullName evidence="7">Phosphatase PAP2 family protein</fullName>
    </submittedName>
</protein>
<feature type="transmembrane region" description="Helical" evidence="5">
    <location>
        <begin position="25"/>
        <end position="44"/>
    </location>
</feature>
<proteinExistence type="predicted"/>
<feature type="transmembrane region" description="Helical" evidence="5">
    <location>
        <begin position="99"/>
        <end position="121"/>
    </location>
</feature>
<organism evidence="7 8">
    <name type="scientific">Rugamonas brunnea</name>
    <dbReference type="NCBI Taxonomy" id="2758569"/>
    <lineage>
        <taxon>Bacteria</taxon>
        <taxon>Pseudomonadati</taxon>
        <taxon>Pseudomonadota</taxon>
        <taxon>Betaproteobacteria</taxon>
        <taxon>Burkholderiales</taxon>
        <taxon>Oxalobacteraceae</taxon>
        <taxon>Telluria group</taxon>
        <taxon>Rugamonas</taxon>
    </lineage>
</organism>
<feature type="transmembrane region" description="Helical" evidence="5">
    <location>
        <begin position="56"/>
        <end position="78"/>
    </location>
</feature>
<feature type="transmembrane region" description="Helical" evidence="5">
    <location>
        <begin position="163"/>
        <end position="187"/>
    </location>
</feature>
<dbReference type="Proteomes" id="UP000534388">
    <property type="component" value="Unassembled WGS sequence"/>
</dbReference>
<feature type="transmembrane region" description="Helical" evidence="5">
    <location>
        <begin position="199"/>
        <end position="218"/>
    </location>
</feature>
<feature type="domain" description="Inositolphosphotransferase Aur1/Ipt1" evidence="6">
    <location>
        <begin position="137"/>
        <end position="339"/>
    </location>
</feature>
<gene>
    <name evidence="7" type="ORF">H3H37_23025</name>
</gene>
<sequence length="365" mass="40518">MNTAPTFPTASLRNELRATWREHRWLLLIVLVHTLVAAVLLVRFPDQNDVWPMAEGFLTSLLLGPLFTLCAYTLYVMVCKRPRQLIAYLRRRIGTYVTGQRLLHALPALLLLPLFATSFTITKAAVPLLHPYDWDTRLAAADRLLHGGVQPWVWLQLLAGHPLVTAVLNLAYHLWFFIMFATLYWLVFSTVRPLLRMRFLLSFVLSWILMGNVMAVLLSSAGPCYYHLVVTGPDPYAPLMHYLHQADHRFPVMALKVQDMLWQGYRHGVGVSGLTISAMPSMHVASSVLLALLGWRLRPAIGVALTVFAVMILAGSIHLGWHYAVDGYAGAAGAILIWTLVGRLQGHEQAPVNAAPAPAPAGSAT</sequence>
<dbReference type="PANTHER" id="PTHR31310">
    <property type="match status" value="1"/>
</dbReference>
<keyword evidence="2 5" id="KW-0812">Transmembrane</keyword>
<dbReference type="PANTHER" id="PTHR31310:SF7">
    <property type="entry name" value="PA-PHOSPHATASE RELATED-FAMILY PROTEIN DDB_G0268928"/>
    <property type="match status" value="1"/>
</dbReference>
<feature type="transmembrane region" description="Helical" evidence="5">
    <location>
        <begin position="327"/>
        <end position="344"/>
    </location>
</feature>
<comment type="caution">
    <text evidence="7">The sequence shown here is derived from an EMBL/GenBank/DDBJ whole genome shotgun (WGS) entry which is preliminary data.</text>
</comment>
<dbReference type="InterPro" id="IPR026841">
    <property type="entry name" value="Aur1/Ipt1"/>
</dbReference>
<keyword evidence="4 5" id="KW-0472">Membrane</keyword>
<evidence type="ECO:0000259" key="6">
    <source>
        <dbReference type="Pfam" id="PF14378"/>
    </source>
</evidence>
<evidence type="ECO:0000313" key="8">
    <source>
        <dbReference type="Proteomes" id="UP000534388"/>
    </source>
</evidence>
<feature type="transmembrane region" description="Helical" evidence="5">
    <location>
        <begin position="300"/>
        <end position="321"/>
    </location>
</feature>
<comment type="subcellular location">
    <subcellularLocation>
        <location evidence="1">Membrane</location>
        <topology evidence="1">Multi-pass membrane protein</topology>
    </subcellularLocation>
</comment>
<keyword evidence="8" id="KW-1185">Reference proteome</keyword>
<evidence type="ECO:0000313" key="7">
    <source>
        <dbReference type="EMBL" id="MBA5639937.1"/>
    </source>
</evidence>
<evidence type="ECO:0000256" key="1">
    <source>
        <dbReference type="ARBA" id="ARBA00004141"/>
    </source>
</evidence>
<dbReference type="RefSeq" id="WP_182166893.1">
    <property type="nucleotide sequence ID" value="NZ_JACEZT010000021.1"/>
</dbReference>
<dbReference type="GO" id="GO:0016020">
    <property type="term" value="C:membrane"/>
    <property type="evidence" value="ECO:0007669"/>
    <property type="project" value="UniProtKB-SubCell"/>
</dbReference>